<accession>W4K5U4</accession>
<dbReference type="STRING" id="747525.W4K5U4"/>
<dbReference type="RefSeq" id="XP_009547810.1">
    <property type="nucleotide sequence ID" value="XM_009549515.1"/>
</dbReference>
<reference evidence="2 3" key="1">
    <citation type="journal article" date="2012" name="New Phytol.">
        <title>Insight into trade-off between wood decay and parasitism from the genome of a fungal forest pathogen.</title>
        <authorList>
            <person name="Olson A."/>
            <person name="Aerts A."/>
            <person name="Asiegbu F."/>
            <person name="Belbahri L."/>
            <person name="Bouzid O."/>
            <person name="Broberg A."/>
            <person name="Canback B."/>
            <person name="Coutinho P.M."/>
            <person name="Cullen D."/>
            <person name="Dalman K."/>
            <person name="Deflorio G."/>
            <person name="van Diepen L.T."/>
            <person name="Dunand C."/>
            <person name="Duplessis S."/>
            <person name="Durling M."/>
            <person name="Gonthier P."/>
            <person name="Grimwood J."/>
            <person name="Fossdal C.G."/>
            <person name="Hansson D."/>
            <person name="Henrissat B."/>
            <person name="Hietala A."/>
            <person name="Himmelstrand K."/>
            <person name="Hoffmeister D."/>
            <person name="Hogberg N."/>
            <person name="James T.Y."/>
            <person name="Karlsson M."/>
            <person name="Kohler A."/>
            <person name="Kues U."/>
            <person name="Lee Y.H."/>
            <person name="Lin Y.C."/>
            <person name="Lind M."/>
            <person name="Lindquist E."/>
            <person name="Lombard V."/>
            <person name="Lucas S."/>
            <person name="Lunden K."/>
            <person name="Morin E."/>
            <person name="Murat C."/>
            <person name="Park J."/>
            <person name="Raffaello T."/>
            <person name="Rouze P."/>
            <person name="Salamov A."/>
            <person name="Schmutz J."/>
            <person name="Solheim H."/>
            <person name="Stahlberg J."/>
            <person name="Velez H."/>
            <person name="de Vries R.P."/>
            <person name="Wiebenga A."/>
            <person name="Woodward S."/>
            <person name="Yakovlev I."/>
            <person name="Garbelotto M."/>
            <person name="Martin F."/>
            <person name="Grigoriev I.V."/>
            <person name="Stenlid J."/>
        </authorList>
    </citation>
    <scope>NUCLEOTIDE SEQUENCE [LARGE SCALE GENOMIC DNA]</scope>
    <source>
        <strain evidence="2 3">TC 32-1</strain>
    </source>
</reference>
<name>W4K5U4_HETIT</name>
<feature type="region of interest" description="Disordered" evidence="1">
    <location>
        <begin position="240"/>
        <end position="266"/>
    </location>
</feature>
<dbReference type="OrthoDB" id="5348546at2759"/>
<feature type="region of interest" description="Disordered" evidence="1">
    <location>
        <begin position="1"/>
        <end position="101"/>
    </location>
</feature>
<dbReference type="HOGENOM" id="CLU_1046054_0_0_1"/>
<feature type="region of interest" description="Disordered" evidence="1">
    <location>
        <begin position="136"/>
        <end position="165"/>
    </location>
</feature>
<sequence length="266" mass="29778">MKVDVKLKKPRLGRSDGSSKSSTTPGQLPLSERREASRGSKDRQNKSKSRDTHDAKHHPPRSHRAAVPKSADIRKAQPTSSAKVLDQARKVTQPNDDAPHGELLGLLIETLAFSRASSLPATAIWREVRAAHPAAFAKGPEDVSTSEDEGGRKRISDDEDTEGMGPVEELLEWGIRHGVFGRIESSGESLPPSFFYIPSGDPDPERAALLESLAPRPAKRAETMKYKQYYWRPVTVTRERDGRRMRSARHEDTSQNKRVWDVDWEE</sequence>
<evidence type="ECO:0000313" key="3">
    <source>
        <dbReference type="Proteomes" id="UP000030671"/>
    </source>
</evidence>
<feature type="compositionally biased region" description="Basic residues" evidence="1">
    <location>
        <begin position="55"/>
        <end position="66"/>
    </location>
</feature>
<feature type="compositionally biased region" description="Polar residues" evidence="1">
    <location>
        <begin position="16"/>
        <end position="26"/>
    </location>
</feature>
<dbReference type="AlphaFoldDB" id="W4K5U4"/>
<evidence type="ECO:0000256" key="1">
    <source>
        <dbReference type="SAM" id="MobiDB-lite"/>
    </source>
</evidence>
<protein>
    <submittedName>
        <fullName evidence="2">Uncharacterized protein</fullName>
    </submittedName>
</protein>
<dbReference type="InParanoid" id="W4K5U4"/>
<keyword evidence="3" id="KW-1185">Reference proteome</keyword>
<organism evidence="2 3">
    <name type="scientific">Heterobasidion irregulare (strain TC 32-1)</name>
    <dbReference type="NCBI Taxonomy" id="747525"/>
    <lineage>
        <taxon>Eukaryota</taxon>
        <taxon>Fungi</taxon>
        <taxon>Dikarya</taxon>
        <taxon>Basidiomycota</taxon>
        <taxon>Agaricomycotina</taxon>
        <taxon>Agaricomycetes</taxon>
        <taxon>Russulales</taxon>
        <taxon>Bondarzewiaceae</taxon>
        <taxon>Heterobasidion</taxon>
        <taxon>Heterobasidion annosum species complex</taxon>
    </lineage>
</organism>
<dbReference type="KEGG" id="hir:HETIRDRAFT_146501"/>
<evidence type="ECO:0000313" key="2">
    <source>
        <dbReference type="EMBL" id="ETW81139.1"/>
    </source>
</evidence>
<dbReference type="GeneID" id="20667144"/>
<feature type="compositionally biased region" description="Basic and acidic residues" evidence="1">
    <location>
        <begin position="31"/>
        <end position="54"/>
    </location>
</feature>
<gene>
    <name evidence="2" type="ORF">HETIRDRAFT_146501</name>
</gene>
<dbReference type="Proteomes" id="UP000030671">
    <property type="component" value="Unassembled WGS sequence"/>
</dbReference>
<dbReference type="eggNOG" id="ENOG502SC1Z">
    <property type="taxonomic scope" value="Eukaryota"/>
</dbReference>
<proteinExistence type="predicted"/>
<dbReference type="EMBL" id="KI925459">
    <property type="protein sequence ID" value="ETW81139.1"/>
    <property type="molecule type" value="Genomic_DNA"/>
</dbReference>